<organism evidence="1 2">
    <name type="scientific">Blepharisma stoltei</name>
    <dbReference type="NCBI Taxonomy" id="1481888"/>
    <lineage>
        <taxon>Eukaryota</taxon>
        <taxon>Sar</taxon>
        <taxon>Alveolata</taxon>
        <taxon>Ciliophora</taxon>
        <taxon>Postciliodesmatophora</taxon>
        <taxon>Heterotrichea</taxon>
        <taxon>Heterotrichida</taxon>
        <taxon>Blepharismidae</taxon>
        <taxon>Blepharisma</taxon>
    </lineage>
</organism>
<dbReference type="Proteomes" id="UP001162131">
    <property type="component" value="Unassembled WGS sequence"/>
</dbReference>
<gene>
    <name evidence="1" type="ORF">BSTOLATCC_MIC58113</name>
</gene>
<keyword evidence="2" id="KW-1185">Reference proteome</keyword>
<protein>
    <submittedName>
        <fullName evidence="1">Uncharacterized protein</fullName>
    </submittedName>
</protein>
<reference evidence="1" key="1">
    <citation type="submission" date="2021-09" db="EMBL/GenBank/DDBJ databases">
        <authorList>
            <consortium name="AG Swart"/>
            <person name="Singh M."/>
            <person name="Singh A."/>
            <person name="Seah K."/>
            <person name="Emmerich C."/>
        </authorList>
    </citation>
    <scope>NUCLEOTIDE SEQUENCE</scope>
    <source>
        <strain evidence="1">ATCC30299</strain>
    </source>
</reference>
<comment type="caution">
    <text evidence="1">The sequence shown here is derived from an EMBL/GenBank/DDBJ whole genome shotgun (WGS) entry which is preliminary data.</text>
</comment>
<evidence type="ECO:0000313" key="2">
    <source>
        <dbReference type="Proteomes" id="UP001162131"/>
    </source>
</evidence>
<dbReference type="EMBL" id="CAJZBQ010000056">
    <property type="protein sequence ID" value="CAG9333298.1"/>
    <property type="molecule type" value="Genomic_DNA"/>
</dbReference>
<sequence>MDQTSLRKLALWANENCLPKILRCESHVNELSWIPDIAIKSKALVDYGIVKAEMIDLERARLLYYVAFAYQGFPSENNCNESPFGQIVRVAEIEDPLLPELSTSQEMLVPGTVIYALVICHSKEDCDISIGSDSFFKELTTN</sequence>
<proteinExistence type="predicted"/>
<accession>A0AAU9K6H4</accession>
<dbReference type="AlphaFoldDB" id="A0AAU9K6H4"/>
<name>A0AAU9K6H4_9CILI</name>
<evidence type="ECO:0000313" key="1">
    <source>
        <dbReference type="EMBL" id="CAG9333298.1"/>
    </source>
</evidence>